<dbReference type="InterPro" id="IPR017900">
    <property type="entry name" value="4Fe4S_Fe_S_CS"/>
</dbReference>
<feature type="domain" description="4Fe-4S ferredoxin-type" evidence="4">
    <location>
        <begin position="115"/>
        <end position="144"/>
    </location>
</feature>
<dbReference type="GO" id="GO:0051536">
    <property type="term" value="F:iron-sulfur cluster binding"/>
    <property type="evidence" value="ECO:0007669"/>
    <property type="project" value="UniProtKB-KW"/>
</dbReference>
<dbReference type="AlphaFoldDB" id="A0A6P1MFB8"/>
<evidence type="ECO:0000256" key="3">
    <source>
        <dbReference type="ARBA" id="ARBA00023014"/>
    </source>
</evidence>
<feature type="domain" description="4Fe-4S ferredoxin-type" evidence="4">
    <location>
        <begin position="288"/>
        <end position="317"/>
    </location>
</feature>
<feature type="domain" description="4Fe-4S ferredoxin-type" evidence="4">
    <location>
        <begin position="146"/>
        <end position="174"/>
    </location>
</feature>
<feature type="domain" description="4Fe-4S ferredoxin-type" evidence="4">
    <location>
        <begin position="70"/>
        <end position="99"/>
    </location>
</feature>
<dbReference type="Proteomes" id="UP000463883">
    <property type="component" value="Chromosome"/>
</dbReference>
<dbReference type="CDD" id="cd10549">
    <property type="entry name" value="MtMvhB_like"/>
    <property type="match status" value="1"/>
</dbReference>
<proteinExistence type="predicted"/>
<dbReference type="GO" id="GO:0046872">
    <property type="term" value="F:metal ion binding"/>
    <property type="evidence" value="ECO:0007669"/>
    <property type="project" value="UniProtKB-KW"/>
</dbReference>
<evidence type="ECO:0000259" key="4">
    <source>
        <dbReference type="PROSITE" id="PS51379"/>
    </source>
</evidence>
<evidence type="ECO:0000313" key="6">
    <source>
        <dbReference type="Proteomes" id="UP000463883"/>
    </source>
</evidence>
<protein>
    <submittedName>
        <fullName evidence="5">4Fe-4S dicluster domain-containing protein</fullName>
    </submittedName>
</protein>
<keyword evidence="6" id="KW-1185">Reference proteome</keyword>
<keyword evidence="2" id="KW-0408">Iron</keyword>
<feature type="domain" description="4Fe-4S ferredoxin-type" evidence="4">
    <location>
        <begin position="243"/>
        <end position="272"/>
    </location>
</feature>
<gene>
    <name evidence="5" type="ORF">Ami3637_05195</name>
</gene>
<keyword evidence="1" id="KW-0479">Metal-binding</keyword>
<dbReference type="PROSITE" id="PS51379">
    <property type="entry name" value="4FE4S_FER_2"/>
    <property type="match status" value="5"/>
</dbReference>
<name>A0A6P1MFB8_9FIRM</name>
<keyword evidence="3" id="KW-0411">Iron-sulfur</keyword>
<dbReference type="InterPro" id="IPR017896">
    <property type="entry name" value="4Fe4S_Fe-S-bd"/>
</dbReference>
<dbReference type="PANTHER" id="PTHR43560:SF1">
    <property type="entry name" value="ION-TRANSLOCATING OXIDOREDUCTASE COMPLEX SUBUNIT B"/>
    <property type="match status" value="1"/>
</dbReference>
<dbReference type="InterPro" id="IPR050395">
    <property type="entry name" value="4Fe4S_Ferredoxin_RnfB"/>
</dbReference>
<dbReference type="Pfam" id="PF13187">
    <property type="entry name" value="Fer4_9"/>
    <property type="match status" value="1"/>
</dbReference>
<evidence type="ECO:0000256" key="2">
    <source>
        <dbReference type="ARBA" id="ARBA00023004"/>
    </source>
</evidence>
<dbReference type="SUPFAM" id="SSF54862">
    <property type="entry name" value="4Fe-4S ferredoxins"/>
    <property type="match status" value="3"/>
</dbReference>
<dbReference type="KEGG" id="amic:Ami3637_05195"/>
<dbReference type="RefSeq" id="WP_162361637.1">
    <property type="nucleotide sequence ID" value="NZ_CP047591.1"/>
</dbReference>
<dbReference type="PANTHER" id="PTHR43560">
    <property type="entry name" value="ION-TRANSLOCATING OXIDOREDUCTASE COMPLEX SUBUNIT B"/>
    <property type="match status" value="1"/>
</dbReference>
<dbReference type="Gene3D" id="3.30.70.20">
    <property type="match status" value="4"/>
</dbReference>
<evidence type="ECO:0000313" key="5">
    <source>
        <dbReference type="EMBL" id="QHI71863.1"/>
    </source>
</evidence>
<dbReference type="EMBL" id="CP047591">
    <property type="protein sequence ID" value="QHI71863.1"/>
    <property type="molecule type" value="Genomic_DNA"/>
</dbReference>
<organism evidence="5 6">
    <name type="scientific">Aminipila terrae</name>
    <dbReference type="NCBI Taxonomy" id="2697030"/>
    <lineage>
        <taxon>Bacteria</taxon>
        <taxon>Bacillati</taxon>
        <taxon>Bacillota</taxon>
        <taxon>Clostridia</taxon>
        <taxon>Peptostreptococcales</taxon>
        <taxon>Anaerovoracaceae</taxon>
        <taxon>Aminipila</taxon>
    </lineage>
</organism>
<reference evidence="5 6" key="1">
    <citation type="submission" date="2020-01" db="EMBL/GenBank/DDBJ databases">
        <title>Genomic analysis of Aminipila sp. CBA3637.</title>
        <authorList>
            <person name="Kim Y.B."/>
            <person name="Roh S.W."/>
        </authorList>
    </citation>
    <scope>NUCLEOTIDE SEQUENCE [LARGE SCALE GENOMIC DNA]</scope>
    <source>
        <strain evidence="5 6">CBA3637</strain>
    </source>
</reference>
<dbReference type="Pfam" id="PF12838">
    <property type="entry name" value="Fer4_7"/>
    <property type="match status" value="2"/>
</dbReference>
<accession>A0A6P1MFB8</accession>
<sequence>MGVEPVTVIDKVAFIRCAGDAAGKERFAGYSSCDEARNKGFISGECKYGCIGLGSCIERCKFDAMSLEDGIVKIDKEKCNGCGACIGMCPQEIIVMIPKEATNFIPCASKNDEETTRKICGSGCIGCGDCEEVCPQNAITIVDNCAVIDYEKCVGCVACTVKCRKKIIVDELHDLTKVKENVAFVRCRGGKKANAKFKALGVETCADASKIRNEAMDLCQVGCVGLGACTKVCRFDAISIVDGTANVDPEKCVGCLDCVAACPNELIVEVPYVGSKLVACISTYDCDEKLRVCGEGCIGCGDCASNCPNGAITIKDLHAVIDTTLCENCSVCSYMCSRTALVEMVVPEANYLQRKALGI</sequence>
<dbReference type="PROSITE" id="PS00198">
    <property type="entry name" value="4FE4S_FER_1"/>
    <property type="match status" value="4"/>
</dbReference>
<evidence type="ECO:0000256" key="1">
    <source>
        <dbReference type="ARBA" id="ARBA00022723"/>
    </source>
</evidence>